<dbReference type="SUPFAM" id="SSF48695">
    <property type="entry name" value="Multiheme cytochromes"/>
    <property type="match status" value="1"/>
</dbReference>
<dbReference type="InterPro" id="IPR016134">
    <property type="entry name" value="Dockerin_dom"/>
</dbReference>
<feature type="domain" description="Dockerin" evidence="2">
    <location>
        <begin position="698"/>
        <end position="753"/>
    </location>
</feature>
<dbReference type="NCBIfam" id="NF041540">
    <property type="entry name" value="dockerin_GC"/>
    <property type="match status" value="1"/>
</dbReference>
<organism evidence="3 4">
    <name type="scientific">Anaerohalosphaera lusitana</name>
    <dbReference type="NCBI Taxonomy" id="1936003"/>
    <lineage>
        <taxon>Bacteria</taxon>
        <taxon>Pseudomonadati</taxon>
        <taxon>Planctomycetota</taxon>
        <taxon>Phycisphaerae</taxon>
        <taxon>Sedimentisphaerales</taxon>
        <taxon>Anaerohalosphaeraceae</taxon>
        <taxon>Anaerohalosphaera</taxon>
    </lineage>
</organism>
<dbReference type="InterPro" id="IPR036439">
    <property type="entry name" value="Dockerin_dom_sf"/>
</dbReference>
<protein>
    <recommendedName>
        <fullName evidence="2">Dockerin domain-containing protein</fullName>
    </recommendedName>
</protein>
<dbReference type="EMBL" id="CP019791">
    <property type="protein sequence ID" value="AQT69681.1"/>
    <property type="molecule type" value="Genomic_DNA"/>
</dbReference>
<dbReference type="Proteomes" id="UP000189674">
    <property type="component" value="Chromosome"/>
</dbReference>
<evidence type="ECO:0000313" key="3">
    <source>
        <dbReference type="EMBL" id="AQT69681.1"/>
    </source>
</evidence>
<gene>
    <name evidence="3" type="ORF">STSP2_02876</name>
</gene>
<proteinExistence type="predicted"/>
<dbReference type="STRING" id="1936003.STSP2_02876"/>
<dbReference type="InterPro" id="IPR053783">
    <property type="entry name" value="Dockerin_dom_GC-type"/>
</dbReference>
<keyword evidence="4" id="KW-1185">Reference proteome</keyword>
<dbReference type="Gene3D" id="1.10.1130.10">
    <property type="entry name" value="Flavocytochrome C3, Chain A"/>
    <property type="match status" value="1"/>
</dbReference>
<keyword evidence="1" id="KW-0732">Signal</keyword>
<evidence type="ECO:0000256" key="1">
    <source>
        <dbReference type="SAM" id="SignalP"/>
    </source>
</evidence>
<dbReference type="PROSITE" id="PS51766">
    <property type="entry name" value="DOCKERIN"/>
    <property type="match status" value="1"/>
</dbReference>
<dbReference type="AlphaFoldDB" id="A0A1U9NP37"/>
<reference evidence="4" key="1">
    <citation type="submission" date="2017-02" db="EMBL/GenBank/DDBJ databases">
        <title>Comparative genomics and description of representatives of a novel lineage of planctomycetes thriving in anoxic sediments.</title>
        <authorList>
            <person name="Spring S."/>
            <person name="Bunk B."/>
            <person name="Sproer C."/>
        </authorList>
    </citation>
    <scope>NUCLEOTIDE SEQUENCE [LARGE SCALE GENOMIC DNA]</scope>
    <source>
        <strain evidence="4">ST-NAGAB-D1</strain>
    </source>
</reference>
<dbReference type="KEGG" id="alus:STSP2_02876"/>
<feature type="chain" id="PRO_5012504952" description="Dockerin domain-containing protein" evidence="1">
    <location>
        <begin position="20"/>
        <end position="753"/>
    </location>
</feature>
<dbReference type="SUPFAM" id="SSF63446">
    <property type="entry name" value="Type I dockerin domain"/>
    <property type="match status" value="1"/>
</dbReference>
<accession>A0A1U9NP37</accession>
<feature type="signal peptide" evidence="1">
    <location>
        <begin position="1"/>
        <end position="19"/>
    </location>
</feature>
<evidence type="ECO:0000313" key="4">
    <source>
        <dbReference type="Proteomes" id="UP000189674"/>
    </source>
</evidence>
<dbReference type="Gene3D" id="1.10.1330.10">
    <property type="entry name" value="Dockerin domain"/>
    <property type="match status" value="1"/>
</dbReference>
<dbReference type="RefSeq" id="WP_146663348.1">
    <property type="nucleotide sequence ID" value="NZ_CP019791.1"/>
</dbReference>
<dbReference type="InterPro" id="IPR036280">
    <property type="entry name" value="Multihaem_cyt_sf"/>
</dbReference>
<dbReference type="GO" id="GO:0000272">
    <property type="term" value="P:polysaccharide catabolic process"/>
    <property type="evidence" value="ECO:0007669"/>
    <property type="project" value="InterPro"/>
</dbReference>
<sequence length="753" mass="81250" precursor="true">MRRHFFIAAIFAFSLFAIAAWTPLAVKDDPLVRMPGTQPGDGVDLEGPGRCLNCHADYDPAVEPGFNWSGSMMAQSARDPIFYACFTVAMQDSIWALGNPNAGDLCMRCHFPEGWVEGRSDPVNASMMAGTDFNGIHCDFCHTMYDPFFETTFAGLREGSDWIGYWDEAGNTGPGSGTLSQTMALETYQADALEASGVTTLSGDAFYDKFNQPIYPTYAENASGQFFVSAGGEKRASFADAGAKHSMLYSRYHKSKYMCATCHDVSNPALANLGLSGLADQSGGAHEISEQYSASSYFHVERTFSEFMLSAYGRGGAATNAEFAQLTAGVGFAGKCQDCHMRDGIGYGCDKNGVPLRPSESTEHPNSGMPVHDLTGGNSWISYILASLDESGPVYDARNAEILGKGPDVLTLDLSAGESPVNNGAKLKAGSDRALDQLGLAATIKGVSYDPVSGALGFRVQNNTGHKLISGFPEGRRMFVNIRAYRGEELLYEVNPYDYSVGTLKGLAKSNSSPALGEGEAYSDVLVYEVHPSSDLTGEDETFHFVLATGRYKDNRIPPKGFDISAAGERLSRPVWHGVVDEGYFTAKEYAGGYDQVDMHIAKWADKVEVSVYYQGTSREYVEFLRDEINGSDTLSSPSPSGTGDAYVIQTDPFFAKLRAWGDTIWDLWYHNHGLDGSGAAVPGIVPYEMASAEVSVGVVVPGDFEPDGDVDADDFAVVADQWLTAGPEADMTLDGVVDYSDFAIFAGYWLGQ</sequence>
<evidence type="ECO:0000259" key="2">
    <source>
        <dbReference type="PROSITE" id="PS51766"/>
    </source>
</evidence>
<name>A0A1U9NP37_9BACT</name>
<dbReference type="OrthoDB" id="9814800at2"/>